<evidence type="ECO:0000259" key="1">
    <source>
        <dbReference type="Pfam" id="PF01494"/>
    </source>
</evidence>
<comment type="caution">
    <text evidence="2">The sequence shown here is derived from an EMBL/GenBank/DDBJ whole genome shotgun (WGS) entry which is preliminary data.</text>
</comment>
<dbReference type="SUPFAM" id="SSF51905">
    <property type="entry name" value="FAD/NAD(P)-binding domain"/>
    <property type="match status" value="1"/>
</dbReference>
<dbReference type="PANTHER" id="PTHR42685:SF18">
    <property type="entry name" value="DIGERANYLGERANYLGLYCEROPHOSPHOLIPID REDUCTASE"/>
    <property type="match status" value="1"/>
</dbReference>
<dbReference type="GO" id="GO:0071949">
    <property type="term" value="F:FAD binding"/>
    <property type="evidence" value="ECO:0007669"/>
    <property type="project" value="InterPro"/>
</dbReference>
<keyword evidence="3" id="KW-1185">Reference proteome</keyword>
<dbReference type="PANTHER" id="PTHR42685">
    <property type="entry name" value="GERANYLGERANYL DIPHOSPHATE REDUCTASE"/>
    <property type="match status" value="1"/>
</dbReference>
<protein>
    <submittedName>
        <fullName evidence="2">FAD-dependent oxidoreductase</fullName>
    </submittedName>
</protein>
<gene>
    <name evidence="2" type="ORF">Voc01_089380</name>
</gene>
<organism evidence="2 3">
    <name type="scientific">Virgisporangium ochraceum</name>
    <dbReference type="NCBI Taxonomy" id="65505"/>
    <lineage>
        <taxon>Bacteria</taxon>
        <taxon>Bacillati</taxon>
        <taxon>Actinomycetota</taxon>
        <taxon>Actinomycetes</taxon>
        <taxon>Micromonosporales</taxon>
        <taxon>Micromonosporaceae</taxon>
        <taxon>Virgisporangium</taxon>
    </lineage>
</organism>
<reference evidence="2" key="1">
    <citation type="submission" date="2021-01" db="EMBL/GenBank/DDBJ databases">
        <title>Whole genome shotgun sequence of Virgisporangium ochraceum NBRC 16418.</title>
        <authorList>
            <person name="Komaki H."/>
            <person name="Tamura T."/>
        </authorList>
    </citation>
    <scope>NUCLEOTIDE SEQUENCE</scope>
    <source>
        <strain evidence="2">NBRC 16418</strain>
    </source>
</reference>
<dbReference type="EMBL" id="BOPH01000128">
    <property type="protein sequence ID" value="GIJ74021.1"/>
    <property type="molecule type" value="Genomic_DNA"/>
</dbReference>
<accession>A0A8J4EGS5</accession>
<dbReference type="AlphaFoldDB" id="A0A8J4EGS5"/>
<dbReference type="InterPro" id="IPR002938">
    <property type="entry name" value="FAD-bd"/>
</dbReference>
<sequence>MVGASVAGCTAALLYGRAGLTVTVLEKARDASAFKGLCGHFVLGGTEAMLRRTGLWDLMVGAGAVAGGIERWTGTGWATPPPDAPEAISLRRERLDPLLRAVAADTPGVEIVYGAAVDGLLTGGGRVTGVRTRDGREFRGRLVVGADGYRSTVAGLAGAAVDTAPNNRFGMWAYYKGLPGASTRIWMLEPDVAITIRTDDDLTMLVAFPHKDRLPQFRADRATALESFVAALPDAPDLSGGERVSPVIGMTDYPCVRRDPTPAPGLVLVGDAALAGDPQPAVGCGWAFRAAEWLAAETVPVLRGDRRESRALAAYRRRLRFIVAHDRLARKAALAGPPDAVQRFLFRAAGGDPAVARRLYLLSMRAVPVGDVVNPWFLGRAALAVRRAPA</sequence>
<dbReference type="Proteomes" id="UP000635606">
    <property type="component" value="Unassembled WGS sequence"/>
</dbReference>
<dbReference type="Gene3D" id="3.50.50.60">
    <property type="entry name" value="FAD/NAD(P)-binding domain"/>
    <property type="match status" value="1"/>
</dbReference>
<evidence type="ECO:0000313" key="2">
    <source>
        <dbReference type="EMBL" id="GIJ74021.1"/>
    </source>
</evidence>
<dbReference type="InterPro" id="IPR050407">
    <property type="entry name" value="Geranylgeranyl_reductase"/>
</dbReference>
<dbReference type="Pfam" id="PF01494">
    <property type="entry name" value="FAD_binding_3"/>
    <property type="match status" value="1"/>
</dbReference>
<name>A0A8J4EGS5_9ACTN</name>
<feature type="domain" description="FAD-binding" evidence="1">
    <location>
        <begin position="2"/>
        <end position="162"/>
    </location>
</feature>
<dbReference type="InterPro" id="IPR036188">
    <property type="entry name" value="FAD/NAD-bd_sf"/>
</dbReference>
<proteinExistence type="predicted"/>
<evidence type="ECO:0000313" key="3">
    <source>
        <dbReference type="Proteomes" id="UP000635606"/>
    </source>
</evidence>